<keyword evidence="3" id="KW-1185">Reference proteome</keyword>
<gene>
    <name evidence="2" type="ORF">SSLN_LOCUS7825</name>
</gene>
<name>A0A183SUC7_SCHSO</name>
<dbReference type="AlphaFoldDB" id="A0A183SUC7"/>
<accession>A0A183SUC7</accession>
<reference evidence="2 3" key="2">
    <citation type="submission" date="2018-11" db="EMBL/GenBank/DDBJ databases">
        <authorList>
            <consortium name="Pathogen Informatics"/>
        </authorList>
    </citation>
    <scope>NUCLEOTIDE SEQUENCE [LARGE SCALE GENOMIC DNA]</scope>
    <source>
        <strain evidence="2 3">NST_G2</strain>
    </source>
</reference>
<organism evidence="4">
    <name type="scientific">Schistocephalus solidus</name>
    <name type="common">Tapeworm</name>
    <dbReference type="NCBI Taxonomy" id="70667"/>
    <lineage>
        <taxon>Eukaryota</taxon>
        <taxon>Metazoa</taxon>
        <taxon>Spiralia</taxon>
        <taxon>Lophotrochozoa</taxon>
        <taxon>Platyhelminthes</taxon>
        <taxon>Cestoda</taxon>
        <taxon>Eucestoda</taxon>
        <taxon>Diphyllobothriidea</taxon>
        <taxon>Diphyllobothriidae</taxon>
        <taxon>Schistocephalus</taxon>
    </lineage>
</organism>
<evidence type="ECO:0000313" key="3">
    <source>
        <dbReference type="Proteomes" id="UP000275846"/>
    </source>
</evidence>
<sequence length="138" mass="15520">MALNTGVLERLVAGFRDPQIRRALLRDRPSTLEKAHTLAREEEVIETACELPPRSLFGVATVQSHSSHDAATQTPWQPCSCGSSPRRNNWRRHQTRQPNKPHARRSLMPSTQPLDPVTVSITSFLIQLYHVKALLIAP</sequence>
<protein>
    <submittedName>
        <fullName evidence="4">Leucine rich repeat variant</fullName>
    </submittedName>
</protein>
<feature type="compositionally biased region" description="Basic residues" evidence="1">
    <location>
        <begin position="88"/>
        <end position="105"/>
    </location>
</feature>
<evidence type="ECO:0000256" key="1">
    <source>
        <dbReference type="SAM" id="MobiDB-lite"/>
    </source>
</evidence>
<feature type="compositionally biased region" description="Polar residues" evidence="1">
    <location>
        <begin position="62"/>
        <end position="87"/>
    </location>
</feature>
<reference evidence="4" key="1">
    <citation type="submission" date="2016-06" db="UniProtKB">
        <authorList>
            <consortium name="WormBaseParasite"/>
        </authorList>
    </citation>
    <scope>IDENTIFICATION</scope>
</reference>
<dbReference type="EMBL" id="UYSU01034327">
    <property type="protein sequence ID" value="VDL94210.1"/>
    <property type="molecule type" value="Genomic_DNA"/>
</dbReference>
<feature type="region of interest" description="Disordered" evidence="1">
    <location>
        <begin position="62"/>
        <end position="111"/>
    </location>
</feature>
<evidence type="ECO:0000313" key="2">
    <source>
        <dbReference type="EMBL" id="VDL94210.1"/>
    </source>
</evidence>
<evidence type="ECO:0000313" key="4">
    <source>
        <dbReference type="WBParaSite" id="SSLN_0000812401-mRNA-1"/>
    </source>
</evidence>
<dbReference type="WBParaSite" id="SSLN_0000812401-mRNA-1">
    <property type="protein sequence ID" value="SSLN_0000812401-mRNA-1"/>
    <property type="gene ID" value="SSLN_0000812401"/>
</dbReference>
<dbReference type="Proteomes" id="UP000275846">
    <property type="component" value="Unassembled WGS sequence"/>
</dbReference>
<proteinExistence type="predicted"/>